<dbReference type="GO" id="GO:0008817">
    <property type="term" value="F:corrinoid adenosyltransferase activity"/>
    <property type="evidence" value="ECO:0007669"/>
    <property type="project" value="UniProtKB-EC"/>
</dbReference>
<evidence type="ECO:0000256" key="7">
    <source>
        <dbReference type="ARBA" id="ARBA00048692"/>
    </source>
</evidence>
<evidence type="ECO:0000259" key="9">
    <source>
        <dbReference type="Pfam" id="PF12557"/>
    </source>
</evidence>
<dbReference type="NCBIfam" id="TIGR00708">
    <property type="entry name" value="cobA"/>
    <property type="match status" value="1"/>
</dbReference>
<evidence type="ECO:0000256" key="2">
    <source>
        <dbReference type="ARBA" id="ARBA00007487"/>
    </source>
</evidence>
<keyword evidence="8" id="KW-0963">Cytoplasm</keyword>
<organism evidence="10 11">
    <name type="scientific">Massilia niabensis</name>
    <dbReference type="NCBI Taxonomy" id="544910"/>
    <lineage>
        <taxon>Bacteria</taxon>
        <taxon>Pseudomonadati</taxon>
        <taxon>Pseudomonadota</taxon>
        <taxon>Betaproteobacteria</taxon>
        <taxon>Burkholderiales</taxon>
        <taxon>Oxalobacteraceae</taxon>
        <taxon>Telluria group</taxon>
        <taxon>Massilia</taxon>
    </lineage>
</organism>
<keyword evidence="8 10" id="KW-0808">Transferase</keyword>
<dbReference type="InterPro" id="IPR025826">
    <property type="entry name" value="Co_AT_N_dom"/>
</dbReference>
<dbReference type="InterPro" id="IPR027417">
    <property type="entry name" value="P-loop_NTPase"/>
</dbReference>
<dbReference type="NCBIfam" id="NF004637">
    <property type="entry name" value="PRK05986.1"/>
    <property type="match status" value="1"/>
</dbReference>
<gene>
    <name evidence="10" type="primary">cobO</name>
    <name evidence="10" type="ORF">ACFPN5_06025</name>
</gene>
<keyword evidence="8" id="KW-0169">Cobalamin biosynthesis</keyword>
<comment type="subcellular location">
    <subcellularLocation>
        <location evidence="8">Cytoplasm</location>
    </subcellularLocation>
</comment>
<evidence type="ECO:0000313" key="10">
    <source>
        <dbReference type="EMBL" id="MFC5459361.1"/>
    </source>
</evidence>
<dbReference type="EC" id="2.5.1.17" evidence="3 8"/>
<protein>
    <recommendedName>
        <fullName evidence="3 8">Corrinoid adenosyltransferase</fullName>
        <ecNumber evidence="3 8">2.5.1.17</ecNumber>
    </recommendedName>
    <alternativeName>
        <fullName evidence="8">Cob(II)alamin adenosyltransferase</fullName>
    </alternativeName>
    <alternativeName>
        <fullName evidence="8">Cob(II)yrinic acid a,c-diamide adenosyltransferase</fullName>
    </alternativeName>
</protein>
<dbReference type="PIRSF" id="PIRSF015617">
    <property type="entry name" value="Adensltrnsf_CobA"/>
    <property type="match status" value="1"/>
</dbReference>
<evidence type="ECO:0000256" key="4">
    <source>
        <dbReference type="ARBA" id="ARBA00023244"/>
    </source>
</evidence>
<sequence>MTDMTPEQTAALNERHRVRMERKKAIIDERIAAADKQIGIIIVNTGNGKGKSSSAFGMVARALGHGMRVGVVQFIKGAMSTGEELFLRRFPDEVSFHAMGEGYTWETQNRERDMAKAAEAWEQARRFLADPSIGLVVLDELNIALKYRYLDVHTVIGDLLDRPEMQHVVVTGRGAPPELVAVADTVTEMNVVKHAFAAGIAAQAGTEW</sequence>
<evidence type="ECO:0000313" key="11">
    <source>
        <dbReference type="Proteomes" id="UP001596050"/>
    </source>
</evidence>
<dbReference type="Gene3D" id="3.40.50.300">
    <property type="entry name" value="P-loop containing nucleotide triphosphate hydrolases"/>
    <property type="match status" value="1"/>
</dbReference>
<comment type="caution">
    <text evidence="10">The sequence shown here is derived from an EMBL/GenBank/DDBJ whole genome shotgun (WGS) entry which is preliminary data.</text>
</comment>
<comment type="catalytic activity">
    <reaction evidence="7 8">
        <text>2 cob(II)alamin + reduced [electron-transfer flavoprotein] + 2 ATP = 2 adenosylcob(III)alamin + 2 triphosphate + oxidized [electron-transfer flavoprotein] + 3 H(+)</text>
        <dbReference type="Rhea" id="RHEA:28671"/>
        <dbReference type="Rhea" id="RHEA-COMP:10685"/>
        <dbReference type="Rhea" id="RHEA-COMP:10686"/>
        <dbReference type="ChEBI" id="CHEBI:15378"/>
        <dbReference type="ChEBI" id="CHEBI:16304"/>
        <dbReference type="ChEBI" id="CHEBI:18036"/>
        <dbReference type="ChEBI" id="CHEBI:18408"/>
        <dbReference type="ChEBI" id="CHEBI:30616"/>
        <dbReference type="ChEBI" id="CHEBI:57692"/>
        <dbReference type="ChEBI" id="CHEBI:58307"/>
        <dbReference type="EC" id="2.5.1.17"/>
    </reaction>
</comment>
<dbReference type="PANTHER" id="PTHR46638:SF1">
    <property type="entry name" value="CORRINOID ADENOSYLTRANSFERASE"/>
    <property type="match status" value="1"/>
</dbReference>
<dbReference type="Pfam" id="PF12557">
    <property type="entry name" value="Co_AT_N"/>
    <property type="match status" value="1"/>
</dbReference>
<comment type="pathway">
    <text evidence="1 8">Cofactor biosynthesis; adenosylcobalamin biosynthesis; adenosylcobalamin from cob(II)yrinate a,c-diamide: step 2/7.</text>
</comment>
<keyword evidence="8" id="KW-0067">ATP-binding</keyword>
<keyword evidence="8" id="KW-0547">Nucleotide-binding</keyword>
<dbReference type="Pfam" id="PF02572">
    <property type="entry name" value="CobA_CobO_BtuR"/>
    <property type="match status" value="1"/>
</dbReference>
<comment type="catalytic activity">
    <reaction evidence="6 8">
        <text>2 cob(II)yrinate a,c diamide + reduced [electron-transfer flavoprotein] + 2 ATP = 2 adenosylcob(III)yrinate a,c-diamide + 2 triphosphate + oxidized [electron-transfer flavoprotein] + 3 H(+)</text>
        <dbReference type="Rhea" id="RHEA:11528"/>
        <dbReference type="Rhea" id="RHEA-COMP:10685"/>
        <dbReference type="Rhea" id="RHEA-COMP:10686"/>
        <dbReference type="ChEBI" id="CHEBI:15378"/>
        <dbReference type="ChEBI" id="CHEBI:18036"/>
        <dbReference type="ChEBI" id="CHEBI:30616"/>
        <dbReference type="ChEBI" id="CHEBI:57692"/>
        <dbReference type="ChEBI" id="CHEBI:58307"/>
        <dbReference type="ChEBI" id="CHEBI:58503"/>
        <dbReference type="ChEBI" id="CHEBI:58537"/>
        <dbReference type="EC" id="2.5.1.17"/>
    </reaction>
</comment>
<dbReference type="SUPFAM" id="SSF52540">
    <property type="entry name" value="P-loop containing nucleoside triphosphate hydrolases"/>
    <property type="match status" value="1"/>
</dbReference>
<evidence type="ECO:0000256" key="6">
    <source>
        <dbReference type="ARBA" id="ARBA00048555"/>
    </source>
</evidence>
<dbReference type="EMBL" id="JBHSMU010000006">
    <property type="protein sequence ID" value="MFC5459361.1"/>
    <property type="molecule type" value="Genomic_DNA"/>
</dbReference>
<evidence type="ECO:0000256" key="3">
    <source>
        <dbReference type="ARBA" id="ARBA00012454"/>
    </source>
</evidence>
<reference evidence="11" key="1">
    <citation type="journal article" date="2019" name="Int. J. Syst. Evol. Microbiol.">
        <title>The Global Catalogue of Microorganisms (GCM) 10K type strain sequencing project: providing services to taxonomists for standard genome sequencing and annotation.</title>
        <authorList>
            <consortium name="The Broad Institute Genomics Platform"/>
            <consortium name="The Broad Institute Genome Sequencing Center for Infectious Disease"/>
            <person name="Wu L."/>
            <person name="Ma J."/>
        </authorList>
    </citation>
    <scope>NUCLEOTIDE SEQUENCE [LARGE SCALE GENOMIC DNA]</scope>
    <source>
        <strain evidence="11">KACC 12649</strain>
    </source>
</reference>
<comment type="function">
    <text evidence="5 8">Required for both de novo synthesis of the corrin ring for the assimilation of exogenous corrinoids. Participates in the adenosylation of a variety of incomplete and complete corrinoids.</text>
</comment>
<comment type="similarity">
    <text evidence="2 8">Belongs to the Cob(I)alamin adenosyltransferase family.</text>
</comment>
<dbReference type="InterPro" id="IPR003724">
    <property type="entry name" value="CblAdoTrfase_CobA"/>
</dbReference>
<feature type="domain" description="Cob(I)alamin adenosyltransferase N-terminal" evidence="9">
    <location>
        <begin position="8"/>
        <end position="31"/>
    </location>
</feature>
<evidence type="ECO:0000256" key="1">
    <source>
        <dbReference type="ARBA" id="ARBA00005121"/>
    </source>
</evidence>
<evidence type="ECO:0000256" key="5">
    <source>
        <dbReference type="ARBA" id="ARBA00024929"/>
    </source>
</evidence>
<name>A0ABW0L463_9BURK</name>
<keyword evidence="11" id="KW-1185">Reference proteome</keyword>
<proteinExistence type="inferred from homology"/>
<dbReference type="PANTHER" id="PTHR46638">
    <property type="entry name" value="CORRINOID ADENOSYLTRANSFERASE"/>
    <property type="match status" value="1"/>
</dbReference>
<keyword evidence="4 8" id="KW-0627">Porphyrin biosynthesis</keyword>
<accession>A0ABW0L463</accession>
<dbReference type="Proteomes" id="UP001596050">
    <property type="component" value="Unassembled WGS sequence"/>
</dbReference>
<dbReference type="CDD" id="cd00561">
    <property type="entry name" value="CobA_ACA"/>
    <property type="match status" value="1"/>
</dbReference>
<evidence type="ECO:0000256" key="8">
    <source>
        <dbReference type="PIRNR" id="PIRNR015617"/>
    </source>
</evidence>
<dbReference type="RefSeq" id="WP_379781151.1">
    <property type="nucleotide sequence ID" value="NZ_JBHSMU010000006.1"/>
</dbReference>